<evidence type="ECO:0008006" key="4">
    <source>
        <dbReference type="Google" id="ProtNLM"/>
    </source>
</evidence>
<keyword evidence="3" id="KW-1185">Reference proteome</keyword>
<dbReference type="InterPro" id="IPR043129">
    <property type="entry name" value="ATPase_NBD"/>
</dbReference>
<evidence type="ECO:0000313" key="3">
    <source>
        <dbReference type="Proteomes" id="UP001182556"/>
    </source>
</evidence>
<organism evidence="2 3">
    <name type="scientific">Papiliotrema laurentii</name>
    <name type="common">Cryptococcus laurentii</name>
    <dbReference type="NCBI Taxonomy" id="5418"/>
    <lineage>
        <taxon>Eukaryota</taxon>
        <taxon>Fungi</taxon>
        <taxon>Dikarya</taxon>
        <taxon>Basidiomycota</taxon>
        <taxon>Agaricomycotina</taxon>
        <taxon>Tremellomycetes</taxon>
        <taxon>Tremellales</taxon>
        <taxon>Rhynchogastremaceae</taxon>
        <taxon>Papiliotrema</taxon>
    </lineage>
</organism>
<dbReference type="Gene3D" id="3.30.420.40">
    <property type="match status" value="1"/>
</dbReference>
<reference evidence="2" key="1">
    <citation type="submission" date="2023-02" db="EMBL/GenBank/DDBJ databases">
        <title>Identification and recombinant expression of a fungal hydrolase from Papiliotrema laurentii that hydrolyzes apple cutin and clears colloidal polyester polyurethane.</title>
        <authorList>
            <consortium name="DOE Joint Genome Institute"/>
            <person name="Roman V.A."/>
            <person name="Bojanowski C."/>
            <person name="Crable B.R."/>
            <person name="Wagner D.N."/>
            <person name="Hung C.S."/>
            <person name="Nadeau L.J."/>
            <person name="Schratz L."/>
            <person name="Haridas S."/>
            <person name="Pangilinan J."/>
            <person name="Lipzen A."/>
            <person name="Na H."/>
            <person name="Yan M."/>
            <person name="Ng V."/>
            <person name="Grigoriev I.V."/>
            <person name="Spatafora J.W."/>
            <person name="Barlow D."/>
            <person name="Biffinger J."/>
            <person name="Kelley-Loughnane N."/>
            <person name="Varaljay V.A."/>
            <person name="Crookes-Goodson W.J."/>
        </authorList>
    </citation>
    <scope>NUCLEOTIDE SEQUENCE</scope>
    <source>
        <strain evidence="2">5307AH</strain>
    </source>
</reference>
<dbReference type="EMBL" id="JAODAN010000003">
    <property type="protein sequence ID" value="KAK1925435.1"/>
    <property type="molecule type" value="Genomic_DNA"/>
</dbReference>
<feature type="region of interest" description="Disordered" evidence="1">
    <location>
        <begin position="331"/>
        <end position="354"/>
    </location>
</feature>
<evidence type="ECO:0000256" key="1">
    <source>
        <dbReference type="SAM" id="MobiDB-lite"/>
    </source>
</evidence>
<dbReference type="AlphaFoldDB" id="A0AAD9FSM2"/>
<feature type="compositionally biased region" description="Low complexity" evidence="1">
    <location>
        <begin position="98"/>
        <end position="113"/>
    </location>
</feature>
<protein>
    <recommendedName>
        <fullName evidence="4">N-acetylglucosamine kinase</fullName>
    </recommendedName>
</protein>
<dbReference type="PANTHER" id="PTHR43190">
    <property type="entry name" value="N-ACETYL-D-GLUCOSAMINE KINASE"/>
    <property type="match status" value="1"/>
</dbReference>
<dbReference type="Proteomes" id="UP001182556">
    <property type="component" value="Unassembled WGS sequence"/>
</dbReference>
<feature type="compositionally biased region" description="Polar residues" evidence="1">
    <location>
        <begin position="86"/>
        <end position="97"/>
    </location>
</feature>
<dbReference type="PANTHER" id="PTHR43190:SF3">
    <property type="entry name" value="N-ACETYL-D-GLUCOSAMINE KINASE"/>
    <property type="match status" value="1"/>
</dbReference>
<dbReference type="SUPFAM" id="SSF53067">
    <property type="entry name" value="Actin-like ATPase domain"/>
    <property type="match status" value="1"/>
</dbReference>
<sequence length="448" mass="46844">MSRLPTPPTVPPSLVLCADGGGSKVCVVIRTEDGVEVRGTAGPCNVQSVGFPNAAQAILLATYRALSQLPGSYLPKDFSIPPLPEQESTVNTGHNTHPSPRTVPSTPFTSRTPSPRPNGPLPGINVPIFAAAWLGLAGVNTAADANNFAPYVPRVLNIPQDKIKVSNDVNLLAAPALEIPNIRHVVAVVCGTGTVGRTLRISHSARVPGAKRTLPLEDVAVSRGWGHLLCDEGSAFWIGRLAIRALLSHADRHASSQIHSTPPPALLPFHNDLLAYFGVPEPMGLIELISHTGRWIEGAGGDASQVASRRNAMLAGAARIVLRWAFPEDQDSARGVQPPSPPATSTTTPIQLGSQDPTALSQQAALSIAKNAIVPLIDLTMCLLGDRTIAKPEESALALGGGLMMSKGYRGLLLEGLRREGVEWGSVQVISDAAGAGAIGLAAVEFAK</sequence>
<name>A0AAD9FSM2_PAPLA</name>
<dbReference type="InterPro" id="IPR052519">
    <property type="entry name" value="Euk-type_GlcNAc_Kinase"/>
</dbReference>
<accession>A0AAD9FSM2</accession>
<evidence type="ECO:0000313" key="2">
    <source>
        <dbReference type="EMBL" id="KAK1925435.1"/>
    </source>
</evidence>
<feature type="region of interest" description="Disordered" evidence="1">
    <location>
        <begin position="78"/>
        <end position="120"/>
    </location>
</feature>
<gene>
    <name evidence="2" type="ORF">DB88DRAFT_483909</name>
</gene>
<proteinExistence type="predicted"/>
<comment type="caution">
    <text evidence="2">The sequence shown here is derived from an EMBL/GenBank/DDBJ whole genome shotgun (WGS) entry which is preliminary data.</text>
</comment>